<evidence type="ECO:0000256" key="2">
    <source>
        <dbReference type="ARBA" id="ARBA00004829"/>
    </source>
</evidence>
<dbReference type="Proteomes" id="UP000005297">
    <property type="component" value="Unassembled WGS sequence"/>
</dbReference>
<dbReference type="OrthoDB" id="820814at2"/>
<accession>Q0EXY0</accession>
<dbReference type="RefSeq" id="WP_009850409.1">
    <property type="nucleotide sequence ID" value="NZ_DS022295.1"/>
</dbReference>
<organism evidence="10 11">
    <name type="scientific">Mariprofundus ferrooxydans PV-1</name>
    <dbReference type="NCBI Taxonomy" id="314345"/>
    <lineage>
        <taxon>Bacteria</taxon>
        <taxon>Pseudomonadati</taxon>
        <taxon>Pseudomonadota</taxon>
        <taxon>Candidatius Mariprofundia</taxon>
        <taxon>Mariprofundales</taxon>
        <taxon>Mariprofundaceae</taxon>
        <taxon>Mariprofundus</taxon>
    </lineage>
</organism>
<feature type="transmembrane region" description="Helical" evidence="8">
    <location>
        <begin position="127"/>
        <end position="144"/>
    </location>
</feature>
<feature type="domain" description="Lycopene cyclase" evidence="9">
    <location>
        <begin position="127"/>
        <end position="217"/>
    </location>
</feature>
<evidence type="ECO:0000256" key="8">
    <source>
        <dbReference type="SAM" id="Phobius"/>
    </source>
</evidence>
<protein>
    <recommendedName>
        <fullName evidence="9">Lycopene cyclase domain-containing protein</fullName>
    </recommendedName>
</protein>
<dbReference type="GO" id="GO:0045436">
    <property type="term" value="F:lycopene beta cyclase activity"/>
    <property type="evidence" value="ECO:0007669"/>
    <property type="project" value="UniProtKB-ARBA"/>
</dbReference>
<dbReference type="InterPro" id="IPR017825">
    <property type="entry name" value="Lycopene_cyclase_dom"/>
</dbReference>
<evidence type="ECO:0000256" key="5">
    <source>
        <dbReference type="ARBA" id="ARBA00022989"/>
    </source>
</evidence>
<dbReference type="AlphaFoldDB" id="Q0EXY0"/>
<evidence type="ECO:0000256" key="1">
    <source>
        <dbReference type="ARBA" id="ARBA00004141"/>
    </source>
</evidence>
<evidence type="ECO:0000313" key="11">
    <source>
        <dbReference type="Proteomes" id="UP000005297"/>
    </source>
</evidence>
<keyword evidence="11" id="KW-1185">Reference proteome</keyword>
<evidence type="ECO:0000256" key="3">
    <source>
        <dbReference type="ARBA" id="ARBA00022692"/>
    </source>
</evidence>
<comment type="pathway">
    <text evidence="2">Carotenoid biosynthesis.</text>
</comment>
<name>Q0EXY0_9PROT</name>
<feature type="transmembrane region" description="Helical" evidence="8">
    <location>
        <begin position="70"/>
        <end position="91"/>
    </location>
</feature>
<dbReference type="GO" id="GO:0016020">
    <property type="term" value="C:membrane"/>
    <property type="evidence" value="ECO:0007669"/>
    <property type="project" value="UniProtKB-SubCell"/>
</dbReference>
<comment type="caution">
    <text evidence="10">The sequence shown here is derived from an EMBL/GenBank/DDBJ whole genome shotgun (WGS) entry which is preliminary data.</text>
</comment>
<dbReference type="HOGENOM" id="CLU_1155328_0_0_0"/>
<proteinExistence type="predicted"/>
<dbReference type="InParanoid" id="Q0EXY0"/>
<keyword evidence="3 8" id="KW-0812">Transmembrane</keyword>
<keyword evidence="4" id="KW-0125">Carotenoid biosynthesis</keyword>
<evidence type="ECO:0000313" key="10">
    <source>
        <dbReference type="EMBL" id="EAU54072.1"/>
    </source>
</evidence>
<dbReference type="GO" id="GO:0016872">
    <property type="term" value="F:intramolecular lyase activity"/>
    <property type="evidence" value="ECO:0007669"/>
    <property type="project" value="InterPro"/>
</dbReference>
<comment type="subcellular location">
    <subcellularLocation>
        <location evidence="1">Membrane</location>
        <topology evidence="1">Multi-pass membrane protein</topology>
    </subcellularLocation>
</comment>
<evidence type="ECO:0000256" key="6">
    <source>
        <dbReference type="ARBA" id="ARBA00023136"/>
    </source>
</evidence>
<dbReference type="EMBL" id="AATS01000012">
    <property type="protein sequence ID" value="EAU54072.1"/>
    <property type="molecule type" value="Genomic_DNA"/>
</dbReference>
<evidence type="ECO:0000256" key="7">
    <source>
        <dbReference type="ARBA" id="ARBA00023235"/>
    </source>
</evidence>
<keyword evidence="7" id="KW-0413">Isomerase</keyword>
<reference evidence="10 11" key="1">
    <citation type="submission" date="2006-09" db="EMBL/GenBank/DDBJ databases">
        <authorList>
            <person name="Emerson D."/>
            <person name="Ferriera S."/>
            <person name="Johnson J."/>
            <person name="Kravitz S."/>
            <person name="Halpern A."/>
            <person name="Remington K."/>
            <person name="Beeson K."/>
            <person name="Tran B."/>
            <person name="Rogers Y.-H."/>
            <person name="Friedman R."/>
            <person name="Venter J.C."/>
        </authorList>
    </citation>
    <scope>NUCLEOTIDE SEQUENCE [LARGE SCALE GENOMIC DNA]</scope>
    <source>
        <strain evidence="10 11">PV-1</strain>
    </source>
</reference>
<sequence length="240" mass="27463">MYTYSYLYACLALAPFWLFFFVSRADLRQTMLKLSALFGIGGVLSEFIYISDWWNPVTVTGTPVGIEDFLFGFFFSGSAAVCYEICFKTAYEDRQHPLKWPFKFRYIALLICSFFFGSAILFDLDSFTATILAFGTCSFLMLAFRRDLLINALFSSIFAGALAFVFFGIPELLTPGWIKATWSMNYLSGHVVIYVPLEDFIWFLMAGAFIGPLYKFWKNKGPLAIIREQDSFPKLQSQEC</sequence>
<feature type="transmembrane region" description="Helical" evidence="8">
    <location>
        <begin position="34"/>
        <end position="50"/>
    </location>
</feature>
<feature type="transmembrane region" description="Helical" evidence="8">
    <location>
        <begin position="200"/>
        <end position="217"/>
    </location>
</feature>
<dbReference type="Pfam" id="PF18916">
    <property type="entry name" value="Lycopene_cyc"/>
    <property type="match status" value="1"/>
</dbReference>
<evidence type="ECO:0000259" key="9">
    <source>
        <dbReference type="Pfam" id="PF18916"/>
    </source>
</evidence>
<keyword evidence="6 8" id="KW-0472">Membrane</keyword>
<feature type="transmembrane region" description="Helical" evidence="8">
    <location>
        <begin position="149"/>
        <end position="169"/>
    </location>
</feature>
<feature type="transmembrane region" description="Helical" evidence="8">
    <location>
        <begin position="6"/>
        <end position="22"/>
    </location>
</feature>
<keyword evidence="5 8" id="KW-1133">Transmembrane helix</keyword>
<dbReference type="eggNOG" id="ENOG5030IRR">
    <property type="taxonomic scope" value="Bacteria"/>
</dbReference>
<evidence type="ECO:0000256" key="4">
    <source>
        <dbReference type="ARBA" id="ARBA00022746"/>
    </source>
</evidence>
<dbReference type="GO" id="GO:0016117">
    <property type="term" value="P:carotenoid biosynthetic process"/>
    <property type="evidence" value="ECO:0007669"/>
    <property type="project" value="UniProtKB-KW"/>
</dbReference>
<feature type="transmembrane region" description="Helical" evidence="8">
    <location>
        <begin position="103"/>
        <end position="121"/>
    </location>
</feature>
<gene>
    <name evidence="10" type="ORF">SPV1_00542</name>
</gene>